<dbReference type="EMBL" id="MPUH01001819">
    <property type="protein sequence ID" value="OMJ66103.1"/>
    <property type="molecule type" value="Genomic_DNA"/>
</dbReference>
<organism evidence="2 3">
    <name type="scientific">Stentor coeruleus</name>
    <dbReference type="NCBI Taxonomy" id="5963"/>
    <lineage>
        <taxon>Eukaryota</taxon>
        <taxon>Sar</taxon>
        <taxon>Alveolata</taxon>
        <taxon>Ciliophora</taxon>
        <taxon>Postciliodesmatophora</taxon>
        <taxon>Heterotrichea</taxon>
        <taxon>Heterotrichida</taxon>
        <taxon>Stentoridae</taxon>
        <taxon>Stentor</taxon>
    </lineage>
</organism>
<comment type="caution">
    <text evidence="2">The sequence shown here is derived from an EMBL/GenBank/DDBJ whole genome shotgun (WGS) entry which is preliminary data.</text>
</comment>
<evidence type="ECO:0000313" key="3">
    <source>
        <dbReference type="Proteomes" id="UP000187209"/>
    </source>
</evidence>
<keyword evidence="3" id="KW-1185">Reference proteome</keyword>
<name>A0A1R2ANJ2_9CILI</name>
<feature type="region of interest" description="Disordered" evidence="1">
    <location>
        <begin position="1"/>
        <end position="22"/>
    </location>
</feature>
<proteinExistence type="predicted"/>
<sequence length="201" mass="22918">MRFFGKKKPEPAKGPTLEEANASMDTRIVSLKEKVAECDKELSQLREAIKSSRGSQQQMNKQRAVQVLKRRKMYASQLEGLMGTQFNMEQMVFAAQNIQDTINTVSAMKEAHKVQSQQLKQLKVGDVEKMMDDMADMMLDTEEINEVMSRNYACDIDEGELERELEELDDADFLDDLNRDSLAAPAYVPASQEKKAEMHMN</sequence>
<evidence type="ECO:0000256" key="1">
    <source>
        <dbReference type="SAM" id="MobiDB-lite"/>
    </source>
</evidence>
<dbReference type="Proteomes" id="UP000187209">
    <property type="component" value="Unassembled WGS sequence"/>
</dbReference>
<dbReference type="GO" id="GO:0006900">
    <property type="term" value="P:vesicle budding from membrane"/>
    <property type="evidence" value="ECO:0007669"/>
    <property type="project" value="TreeGrafter"/>
</dbReference>
<dbReference type="PANTHER" id="PTHR22761">
    <property type="entry name" value="CHARGED MULTIVESICULAR BODY PROTEIN"/>
    <property type="match status" value="1"/>
</dbReference>
<dbReference type="AlphaFoldDB" id="A0A1R2ANJ2"/>
<dbReference type="Gene3D" id="1.10.287.1060">
    <property type="entry name" value="ESAT-6-like"/>
    <property type="match status" value="1"/>
</dbReference>
<reference evidence="2 3" key="1">
    <citation type="submission" date="2016-11" db="EMBL/GenBank/DDBJ databases">
        <title>The macronuclear genome of Stentor coeruleus: a giant cell with tiny introns.</title>
        <authorList>
            <person name="Slabodnick M."/>
            <person name="Ruby J.G."/>
            <person name="Reiff S.B."/>
            <person name="Swart E.C."/>
            <person name="Gosai S."/>
            <person name="Prabakaran S."/>
            <person name="Witkowska E."/>
            <person name="Larue G.E."/>
            <person name="Fisher S."/>
            <person name="Freeman R.M."/>
            <person name="Gunawardena J."/>
            <person name="Chu W."/>
            <person name="Stover N.A."/>
            <person name="Gregory B.D."/>
            <person name="Nowacki M."/>
            <person name="Derisi J."/>
            <person name="Roy S.W."/>
            <person name="Marshall W.F."/>
            <person name="Sood P."/>
        </authorList>
    </citation>
    <scope>NUCLEOTIDE SEQUENCE [LARGE SCALE GENOMIC DNA]</scope>
    <source>
        <strain evidence="2">WM001</strain>
    </source>
</reference>
<dbReference type="Pfam" id="PF03357">
    <property type="entry name" value="Snf7"/>
    <property type="match status" value="1"/>
</dbReference>
<dbReference type="GO" id="GO:0032511">
    <property type="term" value="P:late endosome to vacuole transport via multivesicular body sorting pathway"/>
    <property type="evidence" value="ECO:0007669"/>
    <property type="project" value="TreeGrafter"/>
</dbReference>
<accession>A0A1R2ANJ2</accession>
<dbReference type="InterPro" id="IPR005024">
    <property type="entry name" value="Snf7_fam"/>
</dbReference>
<evidence type="ECO:0008006" key="4">
    <source>
        <dbReference type="Google" id="ProtNLM"/>
    </source>
</evidence>
<protein>
    <recommendedName>
        <fullName evidence="4">Charged multivesicular body protein 5</fullName>
    </recommendedName>
</protein>
<dbReference type="GO" id="GO:0005771">
    <property type="term" value="C:multivesicular body"/>
    <property type="evidence" value="ECO:0007669"/>
    <property type="project" value="TreeGrafter"/>
</dbReference>
<gene>
    <name evidence="2" type="ORF">SteCoe_37177</name>
</gene>
<dbReference type="Gene3D" id="6.10.250.1710">
    <property type="match status" value="1"/>
</dbReference>
<evidence type="ECO:0000313" key="2">
    <source>
        <dbReference type="EMBL" id="OMJ66103.1"/>
    </source>
</evidence>
<dbReference type="OrthoDB" id="3973241at2759"/>